<evidence type="ECO:0000256" key="4">
    <source>
        <dbReference type="ARBA" id="ARBA00022989"/>
    </source>
</evidence>
<organism evidence="12 13">
    <name type="scientific">Caerostris extrusa</name>
    <name type="common">Bark spider</name>
    <name type="synonym">Caerostris bankana</name>
    <dbReference type="NCBI Taxonomy" id="172846"/>
    <lineage>
        <taxon>Eukaryota</taxon>
        <taxon>Metazoa</taxon>
        <taxon>Ecdysozoa</taxon>
        <taxon>Arthropoda</taxon>
        <taxon>Chelicerata</taxon>
        <taxon>Arachnida</taxon>
        <taxon>Araneae</taxon>
        <taxon>Araneomorphae</taxon>
        <taxon>Entelegynae</taxon>
        <taxon>Araneoidea</taxon>
        <taxon>Araneidae</taxon>
        <taxon>Caerostris</taxon>
    </lineage>
</organism>
<keyword evidence="4" id="KW-1133">Transmembrane helix</keyword>
<sequence>MKFPSTLRISSVSVPHLFEIHKTESEKQLGHLGKNGSFSGVIGMLQRGEADLGVGGIGMLYERLDVVDFSHTYMIKD</sequence>
<dbReference type="EMBL" id="BPLR01012554">
    <property type="protein sequence ID" value="GIY54779.1"/>
    <property type="molecule type" value="Genomic_DNA"/>
</dbReference>
<evidence type="ECO:0000313" key="13">
    <source>
        <dbReference type="Proteomes" id="UP001054945"/>
    </source>
</evidence>
<dbReference type="AlphaFoldDB" id="A0AAV4UAG6"/>
<name>A0AAV4UAG6_CAEEX</name>
<keyword evidence="7" id="KW-0675">Receptor</keyword>
<evidence type="ECO:0000256" key="2">
    <source>
        <dbReference type="ARBA" id="ARBA00022448"/>
    </source>
</evidence>
<keyword evidence="8" id="KW-0325">Glycoprotein</keyword>
<dbReference type="InterPro" id="IPR019594">
    <property type="entry name" value="Glu/Gly-bd"/>
</dbReference>
<dbReference type="SUPFAM" id="SSF53850">
    <property type="entry name" value="Periplasmic binding protein-like II"/>
    <property type="match status" value="1"/>
</dbReference>
<keyword evidence="5" id="KW-0406">Ion transport</keyword>
<evidence type="ECO:0000256" key="10">
    <source>
        <dbReference type="ARBA" id="ARBA00023303"/>
    </source>
</evidence>
<feature type="domain" description="Ionotropic glutamate receptor L-glutamate and glycine-binding" evidence="11">
    <location>
        <begin position="22"/>
        <end position="74"/>
    </location>
</feature>
<accession>A0AAV4UAG6</accession>
<keyword evidence="3" id="KW-0812">Transmembrane</keyword>
<proteinExistence type="predicted"/>
<comment type="caution">
    <text evidence="12">The sequence shown here is derived from an EMBL/GenBank/DDBJ whole genome shotgun (WGS) entry which is preliminary data.</text>
</comment>
<keyword evidence="9" id="KW-1071">Ligand-gated ion channel</keyword>
<evidence type="ECO:0000256" key="7">
    <source>
        <dbReference type="ARBA" id="ARBA00023170"/>
    </source>
</evidence>
<dbReference type="GO" id="GO:0015276">
    <property type="term" value="F:ligand-gated monoatomic ion channel activity"/>
    <property type="evidence" value="ECO:0007669"/>
    <property type="project" value="InterPro"/>
</dbReference>
<dbReference type="Gene3D" id="3.40.190.10">
    <property type="entry name" value="Periplasmic binding protein-like II"/>
    <property type="match status" value="1"/>
</dbReference>
<keyword evidence="6" id="KW-0472">Membrane</keyword>
<evidence type="ECO:0000256" key="8">
    <source>
        <dbReference type="ARBA" id="ARBA00023180"/>
    </source>
</evidence>
<evidence type="ECO:0000256" key="6">
    <source>
        <dbReference type="ARBA" id="ARBA00023136"/>
    </source>
</evidence>
<evidence type="ECO:0000256" key="5">
    <source>
        <dbReference type="ARBA" id="ARBA00023065"/>
    </source>
</evidence>
<evidence type="ECO:0000256" key="9">
    <source>
        <dbReference type="ARBA" id="ARBA00023286"/>
    </source>
</evidence>
<keyword evidence="10" id="KW-0407">Ion channel</keyword>
<gene>
    <name evidence="12" type="ORF">CEXT_468951</name>
</gene>
<reference evidence="12 13" key="1">
    <citation type="submission" date="2021-06" db="EMBL/GenBank/DDBJ databases">
        <title>Caerostris extrusa draft genome.</title>
        <authorList>
            <person name="Kono N."/>
            <person name="Arakawa K."/>
        </authorList>
    </citation>
    <scope>NUCLEOTIDE SEQUENCE [LARGE SCALE GENOMIC DNA]</scope>
</reference>
<keyword evidence="13" id="KW-1185">Reference proteome</keyword>
<evidence type="ECO:0000256" key="1">
    <source>
        <dbReference type="ARBA" id="ARBA00004141"/>
    </source>
</evidence>
<protein>
    <recommendedName>
        <fullName evidence="11">Ionotropic glutamate receptor L-glutamate and glycine-binding domain-containing protein</fullName>
    </recommendedName>
</protein>
<evidence type="ECO:0000259" key="11">
    <source>
        <dbReference type="Pfam" id="PF10613"/>
    </source>
</evidence>
<evidence type="ECO:0000313" key="12">
    <source>
        <dbReference type="EMBL" id="GIY54779.1"/>
    </source>
</evidence>
<comment type="subcellular location">
    <subcellularLocation>
        <location evidence="1">Membrane</location>
        <topology evidence="1">Multi-pass membrane protein</topology>
    </subcellularLocation>
</comment>
<evidence type="ECO:0000256" key="3">
    <source>
        <dbReference type="ARBA" id="ARBA00022692"/>
    </source>
</evidence>
<dbReference type="GO" id="GO:0016020">
    <property type="term" value="C:membrane"/>
    <property type="evidence" value="ECO:0007669"/>
    <property type="project" value="UniProtKB-SubCell"/>
</dbReference>
<dbReference type="Proteomes" id="UP001054945">
    <property type="component" value="Unassembled WGS sequence"/>
</dbReference>
<keyword evidence="2" id="KW-0813">Transport</keyword>
<dbReference type="Pfam" id="PF10613">
    <property type="entry name" value="Lig_chan-Glu_bd"/>
    <property type="match status" value="1"/>
</dbReference>